<evidence type="ECO:0000259" key="11">
    <source>
        <dbReference type="PROSITE" id="PS50885"/>
    </source>
</evidence>
<name>A0A3D9I5I2_9BACL</name>
<evidence type="ECO:0000256" key="2">
    <source>
        <dbReference type="ARBA" id="ARBA00022475"/>
    </source>
</evidence>
<dbReference type="PANTHER" id="PTHR32089">
    <property type="entry name" value="METHYL-ACCEPTING CHEMOTAXIS PROTEIN MCPB"/>
    <property type="match status" value="1"/>
</dbReference>
<evidence type="ECO:0000256" key="9">
    <source>
        <dbReference type="PROSITE-ProRule" id="PRU00284"/>
    </source>
</evidence>
<keyword evidence="7 9" id="KW-0807">Transducer</keyword>
<dbReference type="GO" id="GO:0005886">
    <property type="term" value="C:plasma membrane"/>
    <property type="evidence" value="ECO:0007669"/>
    <property type="project" value="UniProtKB-SubCell"/>
</dbReference>
<dbReference type="PROSITE" id="PS50885">
    <property type="entry name" value="HAMP"/>
    <property type="match status" value="1"/>
</dbReference>
<dbReference type="InterPro" id="IPR003660">
    <property type="entry name" value="HAMP_dom"/>
</dbReference>
<evidence type="ECO:0000256" key="1">
    <source>
        <dbReference type="ARBA" id="ARBA00004651"/>
    </source>
</evidence>
<dbReference type="CDD" id="cd12912">
    <property type="entry name" value="PDC2_MCP_like"/>
    <property type="match status" value="1"/>
</dbReference>
<keyword evidence="5" id="KW-1133">Transmembrane helix</keyword>
<dbReference type="Proteomes" id="UP000256977">
    <property type="component" value="Unassembled WGS sequence"/>
</dbReference>
<evidence type="ECO:0000259" key="10">
    <source>
        <dbReference type="PROSITE" id="PS50111"/>
    </source>
</evidence>
<dbReference type="CDD" id="cd06225">
    <property type="entry name" value="HAMP"/>
    <property type="match status" value="1"/>
</dbReference>
<dbReference type="CDD" id="cd11386">
    <property type="entry name" value="MCP_signal"/>
    <property type="match status" value="1"/>
</dbReference>
<proteinExistence type="inferred from homology"/>
<comment type="caution">
    <text evidence="12">The sequence shown here is derived from an EMBL/GenBank/DDBJ whole genome shotgun (WGS) entry which is preliminary data.</text>
</comment>
<dbReference type="Pfam" id="PF00672">
    <property type="entry name" value="HAMP"/>
    <property type="match status" value="1"/>
</dbReference>
<dbReference type="Gene3D" id="3.30.450.20">
    <property type="entry name" value="PAS domain"/>
    <property type="match status" value="1"/>
</dbReference>
<dbReference type="InterPro" id="IPR033479">
    <property type="entry name" value="dCache_1"/>
</dbReference>
<keyword evidence="4" id="KW-0812">Transmembrane</keyword>
<feature type="domain" description="Methyl-accepting transducer" evidence="10">
    <location>
        <begin position="372"/>
        <end position="615"/>
    </location>
</feature>
<comment type="similarity">
    <text evidence="8">Belongs to the methyl-accepting chemotaxis (MCP) protein family.</text>
</comment>
<dbReference type="Pfam" id="PF00015">
    <property type="entry name" value="MCPsignal"/>
    <property type="match status" value="1"/>
</dbReference>
<dbReference type="FunFam" id="1.10.287.950:FF:000001">
    <property type="entry name" value="Methyl-accepting chemotaxis sensory transducer"/>
    <property type="match status" value="1"/>
</dbReference>
<evidence type="ECO:0000256" key="6">
    <source>
        <dbReference type="ARBA" id="ARBA00023136"/>
    </source>
</evidence>
<comment type="subcellular location">
    <subcellularLocation>
        <location evidence="1">Cell membrane</location>
        <topology evidence="1">Multi-pass membrane protein</topology>
    </subcellularLocation>
</comment>
<dbReference type="OrthoDB" id="243053at2"/>
<dbReference type="GO" id="GO:0007165">
    <property type="term" value="P:signal transduction"/>
    <property type="evidence" value="ECO:0007669"/>
    <property type="project" value="UniProtKB-KW"/>
</dbReference>
<dbReference type="GO" id="GO:0006935">
    <property type="term" value="P:chemotaxis"/>
    <property type="evidence" value="ECO:0007669"/>
    <property type="project" value="UniProtKB-KW"/>
</dbReference>
<evidence type="ECO:0000256" key="5">
    <source>
        <dbReference type="ARBA" id="ARBA00022989"/>
    </source>
</evidence>
<evidence type="ECO:0000256" key="8">
    <source>
        <dbReference type="ARBA" id="ARBA00029447"/>
    </source>
</evidence>
<protein>
    <submittedName>
        <fullName evidence="12">Methyl-accepting chemotaxis sensory transducer with Cache sensor</fullName>
    </submittedName>
</protein>
<sequence>MSKPTPPKQNPFKRWRIRKLSTRLSLSTLVIALVIIAAMSLALFIPNSELFKKQIDKELELQTNEIALRMDADLQDKLSRLETLAGIGSHLEQDQAKHMELANDFLQDNPVFEGFAFSFDFSGKNGISNTGNKVDLSSRPYVKITEQGKSAISDPVYSALDPESLVVAVAVPLMKEGKPFGFYAASYPIKEATRIVSAAKIGDTGYAILLDTAGNVASHPNPDLVMKKTVYDMNLPDVVEAFENSRKGVSDSYSYEYTGIKKIGFSSLMKSGYVVQLSVPEKELFAPVTQMMQTTIGVAVIVTLLTLVVTYLSARNVVKPIIYITDVVRQLAQGDLRPRLKVNTEDELGVLADNMNGMLDSLSALIGQVNEATGSVASSAEEISASTDEVAKGSVDQADRARTMADLFESLEGSIQTVAANANLAKEYSEEAVDIAEEGTEIITRSIGKMEQVNEQMKHLEQDSRQIGDIIEVIDGIAEQTNLLALNAAIEAARAGDQGRGFAVVADEVRKLAERSGDATKQITAIISGMQSSTTKCVDAVSEGVEHFARTRKSFEGIVSKVNETSQKVGHIAEASIIQTTSASNVLITIESVASISEQAAAAAEETAAASQELATLAEKLYDSVETFKYK</sequence>
<keyword evidence="3" id="KW-0145">Chemotaxis</keyword>
<keyword evidence="6" id="KW-0472">Membrane</keyword>
<dbReference type="PROSITE" id="PS50111">
    <property type="entry name" value="CHEMOTAXIS_TRANSDUC_2"/>
    <property type="match status" value="1"/>
</dbReference>
<accession>A0A3D9I5I2</accession>
<dbReference type="RefSeq" id="WP_116064766.1">
    <property type="nucleotide sequence ID" value="NZ_QRDZ01000037.1"/>
</dbReference>
<feature type="domain" description="HAMP" evidence="11">
    <location>
        <begin position="315"/>
        <end position="367"/>
    </location>
</feature>
<evidence type="ECO:0000256" key="3">
    <source>
        <dbReference type="ARBA" id="ARBA00022500"/>
    </source>
</evidence>
<reference evidence="12 13" key="1">
    <citation type="submission" date="2018-07" db="EMBL/GenBank/DDBJ databases">
        <title>Genomic Encyclopedia of Type Strains, Phase III (KMG-III): the genomes of soil and plant-associated and newly described type strains.</title>
        <authorList>
            <person name="Whitman W."/>
        </authorList>
    </citation>
    <scope>NUCLEOTIDE SEQUENCE [LARGE SCALE GENOMIC DNA]</scope>
    <source>
        <strain evidence="12 13">CECT 7287</strain>
    </source>
</reference>
<keyword evidence="13" id="KW-1185">Reference proteome</keyword>
<dbReference type="AlphaFoldDB" id="A0A3D9I5I2"/>
<dbReference type="Pfam" id="PF02743">
    <property type="entry name" value="dCache_1"/>
    <property type="match status" value="1"/>
</dbReference>
<dbReference type="Gene3D" id="1.10.287.950">
    <property type="entry name" value="Methyl-accepting chemotaxis protein"/>
    <property type="match status" value="1"/>
</dbReference>
<evidence type="ECO:0000256" key="4">
    <source>
        <dbReference type="ARBA" id="ARBA00022692"/>
    </source>
</evidence>
<organism evidence="12 13">
    <name type="scientific">Cohnella phaseoli</name>
    <dbReference type="NCBI Taxonomy" id="456490"/>
    <lineage>
        <taxon>Bacteria</taxon>
        <taxon>Bacillati</taxon>
        <taxon>Bacillota</taxon>
        <taxon>Bacilli</taxon>
        <taxon>Bacillales</taxon>
        <taxon>Paenibacillaceae</taxon>
        <taxon>Cohnella</taxon>
    </lineage>
</organism>
<dbReference type="PANTHER" id="PTHR32089:SF112">
    <property type="entry name" value="LYSOZYME-LIKE PROTEIN-RELATED"/>
    <property type="match status" value="1"/>
</dbReference>
<keyword evidence="2" id="KW-1003">Cell membrane</keyword>
<gene>
    <name evidence="12" type="ORF">DFP98_13734</name>
</gene>
<evidence type="ECO:0000313" key="13">
    <source>
        <dbReference type="Proteomes" id="UP000256977"/>
    </source>
</evidence>
<dbReference type="EMBL" id="QRDZ01000037">
    <property type="protein sequence ID" value="RED57042.1"/>
    <property type="molecule type" value="Genomic_DNA"/>
</dbReference>
<dbReference type="SMART" id="SM00283">
    <property type="entry name" value="MA"/>
    <property type="match status" value="1"/>
</dbReference>
<evidence type="ECO:0000313" key="12">
    <source>
        <dbReference type="EMBL" id="RED57042.1"/>
    </source>
</evidence>
<evidence type="ECO:0000256" key="7">
    <source>
        <dbReference type="ARBA" id="ARBA00023224"/>
    </source>
</evidence>
<dbReference type="SMART" id="SM00304">
    <property type="entry name" value="HAMP"/>
    <property type="match status" value="1"/>
</dbReference>
<dbReference type="SUPFAM" id="SSF58104">
    <property type="entry name" value="Methyl-accepting chemotaxis protein (MCP) signaling domain"/>
    <property type="match status" value="1"/>
</dbReference>
<dbReference type="InterPro" id="IPR004089">
    <property type="entry name" value="MCPsignal_dom"/>
</dbReference>